<dbReference type="PANTHER" id="PTHR12526">
    <property type="entry name" value="GLYCOSYLTRANSFERASE"/>
    <property type="match status" value="1"/>
</dbReference>
<evidence type="ECO:0000259" key="2">
    <source>
        <dbReference type="Pfam" id="PF13439"/>
    </source>
</evidence>
<dbReference type="CDD" id="cd03801">
    <property type="entry name" value="GT4_PimA-like"/>
    <property type="match status" value="1"/>
</dbReference>
<organism evidence="3 4">
    <name type="scientific">Myxococcus llanfairpwllgwyngyllgogerychwyrndrobwllllantysiliogogogochensis</name>
    <dbReference type="NCBI Taxonomy" id="2590453"/>
    <lineage>
        <taxon>Bacteria</taxon>
        <taxon>Pseudomonadati</taxon>
        <taxon>Myxococcota</taxon>
        <taxon>Myxococcia</taxon>
        <taxon>Myxococcales</taxon>
        <taxon>Cystobacterineae</taxon>
        <taxon>Myxococcaceae</taxon>
        <taxon>Myxococcus</taxon>
    </lineage>
</organism>
<keyword evidence="4" id="KW-1185">Reference proteome</keyword>
<sequence length="371" mass="40692">MNFVFVGTSLGARGTETHLVSLVRAMAQAGHGVVTVAREGGFIARELESHGLAVEPGVFRNAADVRGMRSVLRAIRRTRPQWLVGSFGHEYWPLLMLGGMTGTPVALFRHLNSRLKPMSRLLLPRWAHRFIAVSESMRSNLVEQGVAFERVRLLYNPLDVGYFRPDEERRAEARRALGVSADEVLIGFVGALKPEKGAFRLAEALNQAMPLRPGLRALWVGEEAAHPRLRAALAPEFHHRHLLRGWTSDMRSLYAAMDVATMPSEWMEPFGRVSIEAQACGVPVLASRIGGLPETLREGETGGLVPPGDVAAWRDALLNMADMTPARRRAMGEAGARFVRERFAAERIVEEFLSMLEPTGAGPAGRLGPGA</sequence>
<dbReference type="Proteomes" id="UP000315369">
    <property type="component" value="Unassembled WGS sequence"/>
</dbReference>
<dbReference type="Pfam" id="PF13439">
    <property type="entry name" value="Glyco_transf_4"/>
    <property type="match status" value="1"/>
</dbReference>
<evidence type="ECO:0000313" key="4">
    <source>
        <dbReference type="Proteomes" id="UP000315369"/>
    </source>
</evidence>
<evidence type="ECO:0000313" key="3">
    <source>
        <dbReference type="EMBL" id="TQF14674.1"/>
    </source>
</evidence>
<feature type="domain" description="Glycosyltransferase subfamily 4-like N-terminal" evidence="2">
    <location>
        <begin position="13"/>
        <end position="160"/>
    </location>
</feature>
<accession>A0A540X1Y0</accession>
<dbReference type="RefSeq" id="WP_141643659.1">
    <property type="nucleotide sequence ID" value="NZ_VIFM01000062.1"/>
</dbReference>
<dbReference type="InterPro" id="IPR001296">
    <property type="entry name" value="Glyco_trans_1"/>
</dbReference>
<keyword evidence="3" id="KW-0808">Transferase</keyword>
<dbReference type="GO" id="GO:0016757">
    <property type="term" value="F:glycosyltransferase activity"/>
    <property type="evidence" value="ECO:0007669"/>
    <property type="project" value="InterPro"/>
</dbReference>
<comment type="caution">
    <text evidence="3">The sequence shown here is derived from an EMBL/GenBank/DDBJ whole genome shotgun (WGS) entry which is preliminary data.</text>
</comment>
<evidence type="ECO:0000259" key="1">
    <source>
        <dbReference type="Pfam" id="PF00534"/>
    </source>
</evidence>
<name>A0A540X1Y0_9BACT</name>
<proteinExistence type="predicted"/>
<dbReference type="InterPro" id="IPR028098">
    <property type="entry name" value="Glyco_trans_4-like_N"/>
</dbReference>
<gene>
    <name evidence="3" type="ORF">FJV41_17620</name>
</gene>
<dbReference type="EMBL" id="VIFM01000062">
    <property type="protein sequence ID" value="TQF14674.1"/>
    <property type="molecule type" value="Genomic_DNA"/>
</dbReference>
<dbReference type="SUPFAM" id="SSF53756">
    <property type="entry name" value="UDP-Glycosyltransferase/glycogen phosphorylase"/>
    <property type="match status" value="1"/>
</dbReference>
<feature type="domain" description="Glycosyl transferase family 1" evidence="1">
    <location>
        <begin position="171"/>
        <end position="335"/>
    </location>
</feature>
<protein>
    <submittedName>
        <fullName evidence="3">Glycosyltransferase family 4 protein</fullName>
    </submittedName>
</protein>
<dbReference type="Pfam" id="PF00534">
    <property type="entry name" value="Glycos_transf_1"/>
    <property type="match status" value="1"/>
</dbReference>
<reference evidence="3 4" key="1">
    <citation type="submission" date="2019-06" db="EMBL/GenBank/DDBJ databases">
        <authorList>
            <person name="Livingstone P."/>
            <person name="Whitworth D."/>
        </authorList>
    </citation>
    <scope>NUCLEOTIDE SEQUENCE [LARGE SCALE GENOMIC DNA]</scope>
    <source>
        <strain evidence="3 4">AM401</strain>
    </source>
</reference>
<dbReference type="Gene3D" id="3.40.50.2000">
    <property type="entry name" value="Glycogen Phosphorylase B"/>
    <property type="match status" value="2"/>
</dbReference>
<dbReference type="OrthoDB" id="5405057at2"/>
<dbReference type="AlphaFoldDB" id="A0A540X1Y0"/>